<dbReference type="EMBL" id="FOTK01000026">
    <property type="protein sequence ID" value="SFM31274.1"/>
    <property type="molecule type" value="Genomic_DNA"/>
</dbReference>
<dbReference type="Pfam" id="PF26305">
    <property type="entry name" value="CD_NTase_C"/>
    <property type="match status" value="1"/>
</dbReference>
<evidence type="ECO:0000313" key="6">
    <source>
        <dbReference type="EMBL" id="SFM31274.1"/>
    </source>
</evidence>
<keyword evidence="7" id="KW-1185">Reference proteome</keyword>
<dbReference type="RefSeq" id="WP_092044048.1">
    <property type="nucleotide sequence ID" value="NZ_FOTK01000026.1"/>
</dbReference>
<dbReference type="STRING" id="582667.SAMN05192568_102667"/>
<evidence type="ECO:0000313" key="7">
    <source>
        <dbReference type="Proteomes" id="UP000199048"/>
    </source>
</evidence>
<evidence type="ECO:0000256" key="3">
    <source>
        <dbReference type="ARBA" id="ARBA00022741"/>
    </source>
</evidence>
<proteinExistence type="predicted"/>
<dbReference type="InterPro" id="IPR058909">
    <property type="entry name" value="CD_NTase_C"/>
</dbReference>
<gene>
    <name evidence="6" type="ORF">SAMN05192568_102667</name>
</gene>
<evidence type="ECO:0000256" key="4">
    <source>
        <dbReference type="ARBA" id="ARBA00023118"/>
    </source>
</evidence>
<reference evidence="7" key="1">
    <citation type="submission" date="2016-10" db="EMBL/GenBank/DDBJ databases">
        <authorList>
            <person name="Varghese N."/>
            <person name="Submissions S."/>
        </authorList>
    </citation>
    <scope>NUCLEOTIDE SEQUENCE [LARGE SCALE GENOMIC DNA]</scope>
    <source>
        <strain evidence="7">BL36</strain>
    </source>
</reference>
<evidence type="ECO:0000256" key="1">
    <source>
        <dbReference type="ARBA" id="ARBA00022679"/>
    </source>
</evidence>
<organism evidence="6 7">
    <name type="scientific">Methylobacterium pseudosasicola</name>
    <dbReference type="NCBI Taxonomy" id="582667"/>
    <lineage>
        <taxon>Bacteria</taxon>
        <taxon>Pseudomonadati</taxon>
        <taxon>Pseudomonadota</taxon>
        <taxon>Alphaproteobacteria</taxon>
        <taxon>Hyphomicrobiales</taxon>
        <taxon>Methylobacteriaceae</taxon>
        <taxon>Methylobacterium</taxon>
    </lineage>
</organism>
<evidence type="ECO:0000256" key="2">
    <source>
        <dbReference type="ARBA" id="ARBA00022695"/>
    </source>
</evidence>
<protein>
    <recommendedName>
        <fullName evidence="5">cGAS/DncV-like nucleotidyltransferase C-terminal helical domain-containing protein</fullName>
    </recommendedName>
</protein>
<keyword evidence="2" id="KW-0548">Nucleotidyltransferase</keyword>
<keyword evidence="4" id="KW-0051">Antiviral defense</keyword>
<sequence>MFDTRQIVEAAIAKERTRSSWNDRLWHWERPASDSEETKIQRAADAARLLVTGNATLCAESVQIRPQGSYYNNTNVRLEADMDLRVQLPGIITVYADGVSPLLADGVLGYSSTGRAASEIARSVRDALASDCRRRFGAANVSVGKKAVTVDGLSGSRADVDLVPAFHLHHVMADGLGGYLRHEGVVIVSADGSQTFNFPEQHHANGKAKRSRTQHRFKKNVRMLKRLNYELFDQGAIPKRIPSFLVECLVYVVEDWHFLVQEDRYDRLVRILRRLRVRLGDATWVETATEVNEIKYLFRSSQAWNLADARNFVDAALVRLGG</sequence>
<keyword evidence="3" id="KW-0547">Nucleotide-binding</keyword>
<dbReference type="OrthoDB" id="8264173at2"/>
<dbReference type="Proteomes" id="UP000199048">
    <property type="component" value="Unassembled WGS sequence"/>
</dbReference>
<evidence type="ECO:0000259" key="5">
    <source>
        <dbReference type="Pfam" id="PF26305"/>
    </source>
</evidence>
<keyword evidence="1" id="KW-0808">Transferase</keyword>
<feature type="domain" description="cGAS/DncV-like nucleotidyltransferase C-terminal helical" evidence="5">
    <location>
        <begin position="204"/>
        <end position="316"/>
    </location>
</feature>
<name>A0A1I4PU50_9HYPH</name>
<accession>A0A1I4PU50</accession>
<dbReference type="AlphaFoldDB" id="A0A1I4PU50"/>